<dbReference type="InterPro" id="IPR050090">
    <property type="entry name" value="Tyrosine_recombinase_XerCD"/>
</dbReference>
<keyword evidence="3" id="KW-0233">DNA recombination</keyword>
<dbReference type="CDD" id="cd01185">
    <property type="entry name" value="INTN1_C_like"/>
    <property type="match status" value="1"/>
</dbReference>
<dbReference type="PANTHER" id="PTHR30349">
    <property type="entry name" value="PHAGE INTEGRASE-RELATED"/>
    <property type="match status" value="1"/>
</dbReference>
<feature type="domain" description="Tyr recombinase" evidence="4">
    <location>
        <begin position="201"/>
        <end position="363"/>
    </location>
</feature>
<dbReference type="PANTHER" id="PTHR30349:SF64">
    <property type="entry name" value="PROPHAGE INTEGRASE INTD-RELATED"/>
    <property type="match status" value="1"/>
</dbReference>
<dbReference type="AlphaFoldDB" id="A0A562SHU9"/>
<dbReference type="GO" id="GO:0006310">
    <property type="term" value="P:DNA recombination"/>
    <property type="evidence" value="ECO:0007669"/>
    <property type="project" value="UniProtKB-KW"/>
</dbReference>
<dbReference type="InterPro" id="IPR011010">
    <property type="entry name" value="DNA_brk_join_enz"/>
</dbReference>
<dbReference type="EMBL" id="VLLE01000005">
    <property type="protein sequence ID" value="TWI80514.1"/>
    <property type="molecule type" value="Genomic_DNA"/>
</dbReference>
<dbReference type="InterPro" id="IPR002104">
    <property type="entry name" value="Integrase_catalytic"/>
</dbReference>
<organism evidence="5 6">
    <name type="scientific">Lacibacter cauensis</name>
    <dbReference type="NCBI Taxonomy" id="510947"/>
    <lineage>
        <taxon>Bacteria</taxon>
        <taxon>Pseudomonadati</taxon>
        <taxon>Bacteroidota</taxon>
        <taxon>Chitinophagia</taxon>
        <taxon>Chitinophagales</taxon>
        <taxon>Chitinophagaceae</taxon>
        <taxon>Lacibacter</taxon>
    </lineage>
</organism>
<reference evidence="5 6" key="1">
    <citation type="journal article" date="2015" name="Stand. Genomic Sci.">
        <title>Genomic Encyclopedia of Bacterial and Archaeal Type Strains, Phase III: the genomes of soil and plant-associated and newly described type strains.</title>
        <authorList>
            <person name="Whitman W.B."/>
            <person name="Woyke T."/>
            <person name="Klenk H.P."/>
            <person name="Zhou Y."/>
            <person name="Lilburn T.G."/>
            <person name="Beck B.J."/>
            <person name="De Vos P."/>
            <person name="Vandamme P."/>
            <person name="Eisen J.A."/>
            <person name="Garrity G."/>
            <person name="Hugenholtz P."/>
            <person name="Kyrpides N.C."/>
        </authorList>
    </citation>
    <scope>NUCLEOTIDE SEQUENCE [LARGE SCALE GENOMIC DNA]</scope>
    <source>
        <strain evidence="5 6">CGMCC 1.7271</strain>
    </source>
</reference>
<dbReference type="Gene3D" id="1.10.150.130">
    <property type="match status" value="1"/>
</dbReference>
<dbReference type="Pfam" id="PF13102">
    <property type="entry name" value="Phage_int_SAM_5"/>
    <property type="match status" value="1"/>
</dbReference>
<evidence type="ECO:0000313" key="5">
    <source>
        <dbReference type="EMBL" id="TWI80514.1"/>
    </source>
</evidence>
<dbReference type="InterPro" id="IPR010998">
    <property type="entry name" value="Integrase_recombinase_N"/>
</dbReference>
<dbReference type="RefSeq" id="WP_144887516.1">
    <property type="nucleotide sequence ID" value="NZ_VLLE01000005.1"/>
</dbReference>
<dbReference type="GO" id="GO:0015074">
    <property type="term" value="P:DNA integration"/>
    <property type="evidence" value="ECO:0007669"/>
    <property type="project" value="InterPro"/>
</dbReference>
<comment type="similarity">
    <text evidence="1">Belongs to the 'phage' integrase family.</text>
</comment>
<dbReference type="Proteomes" id="UP000316167">
    <property type="component" value="Unassembled WGS sequence"/>
</dbReference>
<dbReference type="SUPFAM" id="SSF56349">
    <property type="entry name" value="DNA breaking-rejoining enzymes"/>
    <property type="match status" value="1"/>
</dbReference>
<evidence type="ECO:0000256" key="3">
    <source>
        <dbReference type="ARBA" id="ARBA00023172"/>
    </source>
</evidence>
<gene>
    <name evidence="5" type="ORF">IQ13_3192</name>
</gene>
<dbReference type="PROSITE" id="PS51898">
    <property type="entry name" value="TYR_RECOMBINASE"/>
    <property type="match status" value="1"/>
</dbReference>
<evidence type="ECO:0000256" key="1">
    <source>
        <dbReference type="ARBA" id="ARBA00008857"/>
    </source>
</evidence>
<comment type="caution">
    <text evidence="5">The sequence shown here is derived from an EMBL/GenBank/DDBJ whole genome shotgun (WGS) entry which is preliminary data.</text>
</comment>
<evidence type="ECO:0000256" key="2">
    <source>
        <dbReference type="ARBA" id="ARBA00023125"/>
    </source>
</evidence>
<evidence type="ECO:0000313" key="6">
    <source>
        <dbReference type="Proteomes" id="UP000316167"/>
    </source>
</evidence>
<dbReference type="Gene3D" id="1.10.443.10">
    <property type="entry name" value="Intergrase catalytic core"/>
    <property type="match status" value="1"/>
</dbReference>
<dbReference type="Pfam" id="PF00589">
    <property type="entry name" value="Phage_integrase"/>
    <property type="match status" value="1"/>
</dbReference>
<protein>
    <submittedName>
        <fullName evidence="5">Site-specific recombinase XerD</fullName>
    </submittedName>
</protein>
<proteinExistence type="inferred from homology"/>
<keyword evidence="2" id="KW-0238">DNA-binding</keyword>
<dbReference type="GO" id="GO:0003677">
    <property type="term" value="F:DNA binding"/>
    <property type="evidence" value="ECO:0007669"/>
    <property type="project" value="UniProtKB-KW"/>
</dbReference>
<name>A0A562SHU9_9BACT</name>
<keyword evidence="6" id="KW-1185">Reference proteome</keyword>
<dbReference type="InterPro" id="IPR025269">
    <property type="entry name" value="SAM-like_dom"/>
</dbReference>
<sequence length="377" mass="44091">MNYRFHLRSNRTNKKGLANLSIIIRAENPIWIGTGISMPAIYWNQEEQELTRFADPVTRIKFTEVRYNADRYFQLIAFENRPFNAQDFLTAVIKSDIDAVNNPLLSALFDRYINEKNVGYARSQHYITIKKELQKLNRDLRVKQITFDWGNKIYKYYLDKSADNTATGKMKMIKAVIHYAMDLGYIKEDPLRPVKLKSFEGKIVFLNLQELQELQELYDVATLPDHQNNVLRHFLFSCYTGLRRSDIRNFKDHVVQNNCLYLTTLKTKEHIIIPLSDPAKKLMDKPFNNFTGEYINRELQKIIANTGIKKNVTMHVGRHTFATISLRLGMQLKVLSKILGHSNVKQTEKYVHLVEDHLQEQMNVWNNLKVVHRAAAV</sequence>
<accession>A0A562SHU9</accession>
<dbReference type="InterPro" id="IPR013762">
    <property type="entry name" value="Integrase-like_cat_sf"/>
</dbReference>
<dbReference type="OrthoDB" id="1493636at2"/>
<evidence type="ECO:0000259" key="4">
    <source>
        <dbReference type="PROSITE" id="PS51898"/>
    </source>
</evidence>